<proteinExistence type="predicted"/>
<feature type="transmembrane region" description="Helical" evidence="1">
    <location>
        <begin position="34"/>
        <end position="54"/>
    </location>
</feature>
<feature type="transmembrane region" description="Helical" evidence="1">
    <location>
        <begin position="390"/>
        <end position="410"/>
    </location>
</feature>
<sequence>MDTSFPVDFAETANRRSEPAFLPRPFTPRDRSDYLFWLALVTLPIDGTTIGFFQPFWTPISPWLLLIYCLANPALLRQTLHRYAPFALLPVVLVYLSAAGWAAFGVHNVAIVMSLSGVIAVPATLAALDIAFVHKRLDWSECVRTLIAAYWFAFGVGVVQWLAVRLDIGSISGYFNHLMYRSYSTAGQWGGVTGRPQFLFAEPSYIGMHLFGVLLPLYWLMRARDSVFARRLRDLIVTFAAGSVIMGAGTRIVLDCLVALVVVIVIRTTWHDPDSRKQGILRLIGTAVLSVISFAVNSRLDSILNNGMEGDGSFFARIWQSLGPLCGLITHPWTLVSGYGSGNIAAAVHQGADLAVRALTAMHTDPTGAAGWYSTTTSDTVWTMCLYTNFVTEFGLVGLILLIAVTARFLRRHQCTWNKLTACWLILLAYLYIQFEGYAFAAFPLFVWSMTRVEEFTEEFTDVNAD</sequence>
<feature type="transmembrane region" description="Helical" evidence="1">
    <location>
        <begin position="252"/>
        <end position="270"/>
    </location>
</feature>
<reference evidence="3" key="1">
    <citation type="submission" date="2017-09" db="EMBL/GenBank/DDBJ databases">
        <authorList>
            <person name="Sela D.A."/>
            <person name="Albert K."/>
        </authorList>
    </citation>
    <scope>NUCLEOTIDE SEQUENCE [LARGE SCALE GENOMIC DNA]</scope>
    <source>
        <strain evidence="3">UMA51805</strain>
    </source>
</reference>
<dbReference type="AlphaFoldDB" id="A0A2T3G9S0"/>
<gene>
    <name evidence="2" type="ORF">CPA40_06590</name>
</gene>
<dbReference type="EMBL" id="NWTX01000010">
    <property type="protein sequence ID" value="PST46245.1"/>
    <property type="molecule type" value="Genomic_DNA"/>
</dbReference>
<organism evidence="2 3">
    <name type="scientific">Bifidobacterium callitrichos</name>
    <dbReference type="NCBI Taxonomy" id="762209"/>
    <lineage>
        <taxon>Bacteria</taxon>
        <taxon>Bacillati</taxon>
        <taxon>Actinomycetota</taxon>
        <taxon>Actinomycetes</taxon>
        <taxon>Bifidobacteriales</taxon>
        <taxon>Bifidobacteriaceae</taxon>
        <taxon>Bifidobacterium</taxon>
    </lineage>
</organism>
<keyword evidence="3" id="KW-1185">Reference proteome</keyword>
<keyword evidence="1" id="KW-0472">Membrane</keyword>
<feature type="transmembrane region" description="Helical" evidence="1">
    <location>
        <begin position="279"/>
        <end position="296"/>
    </location>
</feature>
<feature type="transmembrane region" description="Helical" evidence="1">
    <location>
        <begin position="204"/>
        <end position="221"/>
    </location>
</feature>
<keyword evidence="1" id="KW-0812">Transmembrane</keyword>
<evidence type="ECO:0000313" key="2">
    <source>
        <dbReference type="EMBL" id="PST46245.1"/>
    </source>
</evidence>
<feature type="transmembrane region" description="Helical" evidence="1">
    <location>
        <begin position="422"/>
        <end position="447"/>
    </location>
</feature>
<feature type="transmembrane region" description="Helical" evidence="1">
    <location>
        <begin position="110"/>
        <end position="133"/>
    </location>
</feature>
<feature type="transmembrane region" description="Helical" evidence="1">
    <location>
        <begin position="145"/>
        <end position="164"/>
    </location>
</feature>
<name>A0A2T3G9S0_9BIFI</name>
<reference evidence="2 3" key="2">
    <citation type="submission" date="2018-03" db="EMBL/GenBank/DDBJ databases">
        <title>The comparative genomics of Bifidobacterium callitrichos reflects dietary carbohydrate utilization within the common marmoset gut.</title>
        <authorList>
            <person name="Rani A."/>
        </authorList>
    </citation>
    <scope>NUCLEOTIDE SEQUENCE [LARGE SCALE GENOMIC DNA]</scope>
    <source>
        <strain evidence="2 3">UMA51805</strain>
    </source>
</reference>
<accession>A0A2T3G9S0</accession>
<dbReference type="RefSeq" id="WP_107044211.1">
    <property type="nucleotide sequence ID" value="NZ_NWTX01000010.1"/>
</dbReference>
<feature type="transmembrane region" description="Helical" evidence="1">
    <location>
        <begin position="60"/>
        <end position="76"/>
    </location>
</feature>
<evidence type="ECO:0000256" key="1">
    <source>
        <dbReference type="SAM" id="Phobius"/>
    </source>
</evidence>
<keyword evidence="1" id="KW-1133">Transmembrane helix</keyword>
<evidence type="ECO:0000313" key="3">
    <source>
        <dbReference type="Proteomes" id="UP000240228"/>
    </source>
</evidence>
<protein>
    <submittedName>
        <fullName evidence="2">Uncharacterized protein</fullName>
    </submittedName>
</protein>
<dbReference type="Proteomes" id="UP000240228">
    <property type="component" value="Unassembled WGS sequence"/>
</dbReference>
<comment type="caution">
    <text evidence="2">The sequence shown here is derived from an EMBL/GenBank/DDBJ whole genome shotgun (WGS) entry which is preliminary data.</text>
</comment>
<feature type="transmembrane region" description="Helical" evidence="1">
    <location>
        <begin position="83"/>
        <end position="104"/>
    </location>
</feature>